<dbReference type="SUPFAM" id="SSF56281">
    <property type="entry name" value="Metallo-hydrolase/oxidoreductase"/>
    <property type="match status" value="1"/>
</dbReference>
<evidence type="ECO:0000256" key="1">
    <source>
        <dbReference type="SAM" id="MobiDB-lite"/>
    </source>
</evidence>
<gene>
    <name evidence="2" type="ORF">ATC1_11268</name>
</gene>
<dbReference type="InterPro" id="IPR036866">
    <property type="entry name" value="RibonucZ/Hydroxyglut_hydro"/>
</dbReference>
<proteinExistence type="predicted"/>
<accession>A0A0K8PB13</accession>
<dbReference type="PANTHER" id="PTHR39189:SF1">
    <property type="entry name" value="UPF0173 METAL-DEPENDENT HYDROLASE YTKL"/>
    <property type="match status" value="1"/>
</dbReference>
<dbReference type="STRING" id="1678840.ATC1_11268"/>
<dbReference type="Pfam" id="PF13483">
    <property type="entry name" value="Lactamase_B_3"/>
    <property type="match status" value="1"/>
</dbReference>
<keyword evidence="3" id="KW-1185">Reference proteome</keyword>
<feature type="region of interest" description="Disordered" evidence="1">
    <location>
        <begin position="213"/>
        <end position="240"/>
    </location>
</feature>
<dbReference type="EMBL" id="DF968179">
    <property type="protein sequence ID" value="GAP39340.1"/>
    <property type="molecule type" value="Genomic_DNA"/>
</dbReference>
<evidence type="ECO:0000313" key="3">
    <source>
        <dbReference type="Proteomes" id="UP000053370"/>
    </source>
</evidence>
<dbReference type="PANTHER" id="PTHR39189">
    <property type="entry name" value="UPF0173 METAL-DEPENDENT HYDROLASE YTKL"/>
    <property type="match status" value="1"/>
</dbReference>
<evidence type="ECO:0000313" key="2">
    <source>
        <dbReference type="EMBL" id="GAP39340.1"/>
    </source>
</evidence>
<name>A0A0K8PB13_9CHLR</name>
<dbReference type="Proteomes" id="UP000053370">
    <property type="component" value="Unassembled WGS sequence"/>
</dbReference>
<reference evidence="2" key="1">
    <citation type="journal article" date="2015" name="Genome Announc.">
        <title>Draft Genome Sequence of Anaerolineae Strain TC1, a Novel Isolate from a Methanogenic Wastewater Treatment System.</title>
        <authorList>
            <person name="Matsuura N."/>
            <person name="Tourlousse D.M."/>
            <person name="Sun L."/>
            <person name="Toyonaga M."/>
            <person name="Kuroda K."/>
            <person name="Ohashi A."/>
            <person name="Cruz R."/>
            <person name="Yamaguchi T."/>
            <person name="Sekiguchi Y."/>
        </authorList>
    </citation>
    <scope>NUCLEOTIDE SEQUENCE [LARGE SCALE GENOMIC DNA]</scope>
    <source>
        <strain evidence="2">TC1</strain>
    </source>
</reference>
<sequence>MEITWYGHSCFRISERGMGSVVCDPYDYQAIGYEPLKLKSDIVTISCNKPGHSFTAGIKGEPFIIDGPGEYEINNVFINGYKTNQKDEESNTIYIIEYNGIFIAHLGNLNRIPTLSELENVGTTHILLIPVGGGNALNSSKAVELISMIKPNVVIPMHYAVPLTKPNLDPLSKFLKEMGITQTEDVYSSYKITNIAQLPEETKVIILNHPQRDEMGTIDESAADESSASEPILNEESHAG</sequence>
<dbReference type="RefSeq" id="WP_062277476.1">
    <property type="nucleotide sequence ID" value="NZ_DF968179.1"/>
</dbReference>
<protein>
    <submittedName>
        <fullName evidence="2">L-ascorbate metabolism protein UlaG, beta-lactamase superfamily</fullName>
    </submittedName>
</protein>
<organism evidence="2">
    <name type="scientific">Flexilinea flocculi</name>
    <dbReference type="NCBI Taxonomy" id="1678840"/>
    <lineage>
        <taxon>Bacteria</taxon>
        <taxon>Bacillati</taxon>
        <taxon>Chloroflexota</taxon>
        <taxon>Anaerolineae</taxon>
        <taxon>Anaerolineales</taxon>
        <taxon>Anaerolineaceae</taxon>
        <taxon>Flexilinea</taxon>
    </lineage>
</organism>
<dbReference type="AlphaFoldDB" id="A0A0K8PB13"/>
<dbReference type="Gene3D" id="3.60.15.10">
    <property type="entry name" value="Ribonuclease Z/Hydroxyacylglutathione hydrolase-like"/>
    <property type="match status" value="1"/>
</dbReference>